<keyword evidence="1" id="KW-0472">Membrane</keyword>
<protein>
    <recommendedName>
        <fullName evidence="4">G-protein coupled receptors family 1 profile domain-containing protein</fullName>
    </recommendedName>
</protein>
<dbReference type="Proteomes" id="UP000663879">
    <property type="component" value="Unassembled WGS sequence"/>
</dbReference>
<evidence type="ECO:0000256" key="1">
    <source>
        <dbReference type="SAM" id="Phobius"/>
    </source>
</evidence>
<evidence type="ECO:0000313" key="2">
    <source>
        <dbReference type="EMBL" id="CAF0813757.1"/>
    </source>
</evidence>
<sequence>MFNSHNLSNFTFLLTNNNQTFVSNWNQYFFSSIAILGSITSIINFSVFINSKLKDQIYTFYLATSVNDFFYCFILSFYVLSACGTICDDLRGKSIFTQIYYLYFGDYLTSSLALIGILIECFVSTQRLFIFLKSKFLQNLRPKYVLIFIITFGLLYYIPVIFVSKIKKIEGTENDYELVLSDFGASTIGSIIPLVLSTIRLILASIVLFFINMITLSYFKKQLEKKKKIVKTNNVFSSIQVENLATEMSNDQIAKNESKSVFKSDKSKETKAKMNVTLMVIMISVIYTIGTLPWAAYFGIRKLSISNDKILLDFLYIFAYES</sequence>
<proteinExistence type="predicted"/>
<comment type="caution">
    <text evidence="2">The sequence shown here is derived from an EMBL/GenBank/DDBJ whole genome shotgun (WGS) entry which is preliminary data.</text>
</comment>
<dbReference type="Gene3D" id="1.20.1070.10">
    <property type="entry name" value="Rhodopsin 7-helix transmembrane proteins"/>
    <property type="match status" value="1"/>
</dbReference>
<keyword evidence="1" id="KW-0812">Transmembrane</keyword>
<dbReference type="AlphaFoldDB" id="A0A813TK46"/>
<dbReference type="EMBL" id="CAJNOC010000886">
    <property type="protein sequence ID" value="CAF0813757.1"/>
    <property type="molecule type" value="Genomic_DNA"/>
</dbReference>
<feature type="transmembrane region" description="Helical" evidence="1">
    <location>
        <begin position="276"/>
        <end position="300"/>
    </location>
</feature>
<organism evidence="2 3">
    <name type="scientific">Brachionus calyciflorus</name>
    <dbReference type="NCBI Taxonomy" id="104777"/>
    <lineage>
        <taxon>Eukaryota</taxon>
        <taxon>Metazoa</taxon>
        <taxon>Spiralia</taxon>
        <taxon>Gnathifera</taxon>
        <taxon>Rotifera</taxon>
        <taxon>Eurotatoria</taxon>
        <taxon>Monogononta</taxon>
        <taxon>Pseudotrocha</taxon>
        <taxon>Ploima</taxon>
        <taxon>Brachionidae</taxon>
        <taxon>Brachionus</taxon>
    </lineage>
</organism>
<feature type="transmembrane region" description="Helical" evidence="1">
    <location>
        <begin position="60"/>
        <end position="80"/>
    </location>
</feature>
<feature type="transmembrane region" description="Helical" evidence="1">
    <location>
        <begin position="100"/>
        <end position="123"/>
    </location>
</feature>
<evidence type="ECO:0008006" key="4">
    <source>
        <dbReference type="Google" id="ProtNLM"/>
    </source>
</evidence>
<keyword evidence="1" id="KW-1133">Transmembrane helix</keyword>
<dbReference type="OrthoDB" id="10439249at2759"/>
<feature type="transmembrane region" description="Helical" evidence="1">
    <location>
        <begin position="186"/>
        <end position="219"/>
    </location>
</feature>
<evidence type="ECO:0000313" key="3">
    <source>
        <dbReference type="Proteomes" id="UP000663879"/>
    </source>
</evidence>
<gene>
    <name evidence="2" type="ORF">OXX778_LOCUS7108</name>
</gene>
<feature type="transmembrane region" description="Helical" evidence="1">
    <location>
        <begin position="28"/>
        <end position="48"/>
    </location>
</feature>
<accession>A0A813TK46</accession>
<feature type="transmembrane region" description="Helical" evidence="1">
    <location>
        <begin position="144"/>
        <end position="166"/>
    </location>
</feature>
<keyword evidence="3" id="KW-1185">Reference proteome</keyword>
<name>A0A813TK46_9BILA</name>
<dbReference type="SUPFAM" id="SSF81321">
    <property type="entry name" value="Family A G protein-coupled receptor-like"/>
    <property type="match status" value="1"/>
</dbReference>
<reference evidence="2" key="1">
    <citation type="submission" date="2021-02" db="EMBL/GenBank/DDBJ databases">
        <authorList>
            <person name="Nowell W R."/>
        </authorList>
    </citation>
    <scope>NUCLEOTIDE SEQUENCE</scope>
    <source>
        <strain evidence="2">Ploen Becks lab</strain>
    </source>
</reference>